<feature type="compositionally biased region" description="Polar residues" evidence="1">
    <location>
        <begin position="170"/>
        <end position="190"/>
    </location>
</feature>
<protein>
    <submittedName>
        <fullName evidence="2">Uncharacterized protein</fullName>
    </submittedName>
</protein>
<evidence type="ECO:0000256" key="1">
    <source>
        <dbReference type="SAM" id="MobiDB-lite"/>
    </source>
</evidence>
<evidence type="ECO:0000313" key="2">
    <source>
        <dbReference type="EMBL" id="KAL3538116.1"/>
    </source>
</evidence>
<dbReference type="EMBL" id="JBJUIK010000001">
    <property type="protein sequence ID" value="KAL3538116.1"/>
    <property type="molecule type" value="Genomic_DNA"/>
</dbReference>
<reference evidence="2 3" key="1">
    <citation type="submission" date="2024-11" db="EMBL/GenBank/DDBJ databases">
        <title>A near-complete genome assembly of Cinchona calisaya.</title>
        <authorList>
            <person name="Lian D.C."/>
            <person name="Zhao X.W."/>
            <person name="Wei L."/>
        </authorList>
    </citation>
    <scope>NUCLEOTIDE SEQUENCE [LARGE SCALE GENOMIC DNA]</scope>
    <source>
        <tissue evidence="2">Nenye</tissue>
    </source>
</reference>
<organism evidence="2 3">
    <name type="scientific">Cinchona calisaya</name>
    <dbReference type="NCBI Taxonomy" id="153742"/>
    <lineage>
        <taxon>Eukaryota</taxon>
        <taxon>Viridiplantae</taxon>
        <taxon>Streptophyta</taxon>
        <taxon>Embryophyta</taxon>
        <taxon>Tracheophyta</taxon>
        <taxon>Spermatophyta</taxon>
        <taxon>Magnoliopsida</taxon>
        <taxon>eudicotyledons</taxon>
        <taxon>Gunneridae</taxon>
        <taxon>Pentapetalae</taxon>
        <taxon>asterids</taxon>
        <taxon>lamiids</taxon>
        <taxon>Gentianales</taxon>
        <taxon>Rubiaceae</taxon>
        <taxon>Cinchonoideae</taxon>
        <taxon>Cinchoneae</taxon>
        <taxon>Cinchona</taxon>
    </lineage>
</organism>
<evidence type="ECO:0000313" key="3">
    <source>
        <dbReference type="Proteomes" id="UP001630127"/>
    </source>
</evidence>
<feature type="region of interest" description="Disordered" evidence="1">
    <location>
        <begin position="159"/>
        <end position="190"/>
    </location>
</feature>
<dbReference type="AlphaFoldDB" id="A0ABD3B458"/>
<proteinExistence type="predicted"/>
<accession>A0ABD3B458</accession>
<name>A0ABD3B458_9GENT</name>
<comment type="caution">
    <text evidence="2">The sequence shown here is derived from an EMBL/GenBank/DDBJ whole genome shotgun (WGS) entry which is preliminary data.</text>
</comment>
<gene>
    <name evidence="2" type="ORF">ACH5RR_001482</name>
</gene>
<keyword evidence="3" id="KW-1185">Reference proteome</keyword>
<dbReference type="Proteomes" id="UP001630127">
    <property type="component" value="Unassembled WGS sequence"/>
</dbReference>
<sequence length="190" mass="21447">MWENDTGFSVKRAMESIECPVNSQILEWDFPRWNSFLANDSVLNKSPRYQHDEMEKLIDLPLDNLFGIKAYPFQSEIESDINSWGHEHIAMKLDDNALLLTQQLAKAQVKLYFEVACFKGIIRELELKVKDLKGLAICADQATLYPNVDVTQITVTEKRLGQGRSHPVDRTSSTSQGGKQLESGASTDQG</sequence>